<keyword evidence="5" id="KW-0256">Endoplasmic reticulum</keyword>
<dbReference type="OrthoDB" id="2401875at2759"/>
<keyword evidence="3" id="KW-0813">Transport</keyword>
<organism evidence="11 12">
    <name type="scientific">Geosmithia morbida</name>
    <dbReference type="NCBI Taxonomy" id="1094350"/>
    <lineage>
        <taxon>Eukaryota</taxon>
        <taxon>Fungi</taxon>
        <taxon>Dikarya</taxon>
        <taxon>Ascomycota</taxon>
        <taxon>Pezizomycotina</taxon>
        <taxon>Sordariomycetes</taxon>
        <taxon>Hypocreomycetidae</taxon>
        <taxon>Hypocreales</taxon>
        <taxon>Bionectriaceae</taxon>
        <taxon>Geosmithia</taxon>
    </lineage>
</organism>
<gene>
    <name evidence="11" type="ORF">GMORB2_5468</name>
</gene>
<dbReference type="SUPFAM" id="SSF103456">
    <property type="entry name" value="Preprotein translocase SecE subunit"/>
    <property type="match status" value="1"/>
</dbReference>
<evidence type="ECO:0000256" key="8">
    <source>
        <dbReference type="ARBA" id="ARBA00023010"/>
    </source>
</evidence>
<protein>
    <submittedName>
        <fullName evidence="11">SecE/Sec61-gamma subunits of protein translocation complex</fullName>
    </submittedName>
</protein>
<keyword evidence="8" id="KW-0811">Translocation</keyword>
<evidence type="ECO:0000313" key="11">
    <source>
        <dbReference type="EMBL" id="KAF4124802.1"/>
    </source>
</evidence>
<dbReference type="InterPro" id="IPR023391">
    <property type="entry name" value="Prot_translocase_SecE_dom_sf"/>
</dbReference>
<proteinExistence type="inferred from homology"/>
<keyword evidence="6" id="KW-0653">Protein transport</keyword>
<dbReference type="Proteomes" id="UP000749293">
    <property type="component" value="Unassembled WGS sequence"/>
</dbReference>
<sequence length="78" mass="8582">MAGDQIQELLEAPADFARSGVQFMRRCTKPDKAEYLRLCQAVGVGLVVMGSVGYLVKLSEWPSLSSYASPSWQESRAN</sequence>
<evidence type="ECO:0000256" key="9">
    <source>
        <dbReference type="ARBA" id="ARBA00023136"/>
    </source>
</evidence>
<dbReference type="Pfam" id="PF00584">
    <property type="entry name" value="SecE"/>
    <property type="match status" value="1"/>
</dbReference>
<dbReference type="InterPro" id="IPR001901">
    <property type="entry name" value="Translocase_SecE/Sec61-g"/>
</dbReference>
<evidence type="ECO:0000256" key="6">
    <source>
        <dbReference type="ARBA" id="ARBA00022927"/>
    </source>
</evidence>
<dbReference type="AlphaFoldDB" id="A0A9P5D3C8"/>
<evidence type="ECO:0000256" key="5">
    <source>
        <dbReference type="ARBA" id="ARBA00022824"/>
    </source>
</evidence>
<evidence type="ECO:0000256" key="2">
    <source>
        <dbReference type="ARBA" id="ARBA00008274"/>
    </source>
</evidence>
<feature type="transmembrane region" description="Helical" evidence="10">
    <location>
        <begin position="35"/>
        <end position="56"/>
    </location>
</feature>
<keyword evidence="9 10" id="KW-0472">Membrane</keyword>
<comment type="similarity">
    <text evidence="2">Belongs to the SecE/SEC61-gamma family.</text>
</comment>
<dbReference type="NCBIfam" id="TIGR00327">
    <property type="entry name" value="secE_euk_arch"/>
    <property type="match status" value="1"/>
</dbReference>
<accession>A0A9P5D3C8</accession>
<dbReference type="InterPro" id="IPR008158">
    <property type="entry name" value="Translocase_Sec61-g"/>
</dbReference>
<keyword evidence="12" id="KW-1185">Reference proteome</keyword>
<evidence type="ECO:0000313" key="12">
    <source>
        <dbReference type="Proteomes" id="UP000749293"/>
    </source>
</evidence>
<dbReference type="GeneID" id="55971696"/>
<evidence type="ECO:0000256" key="1">
    <source>
        <dbReference type="ARBA" id="ARBA00004389"/>
    </source>
</evidence>
<dbReference type="PANTHER" id="PTHR12309">
    <property type="entry name" value="SEC61 GAMMA SUBUNIT"/>
    <property type="match status" value="1"/>
</dbReference>
<dbReference type="GO" id="GO:0008320">
    <property type="term" value="F:protein transmembrane transporter activity"/>
    <property type="evidence" value="ECO:0007669"/>
    <property type="project" value="InterPro"/>
</dbReference>
<dbReference type="EMBL" id="JAANYQ010000004">
    <property type="protein sequence ID" value="KAF4124802.1"/>
    <property type="molecule type" value="Genomic_DNA"/>
</dbReference>
<evidence type="ECO:0000256" key="3">
    <source>
        <dbReference type="ARBA" id="ARBA00022448"/>
    </source>
</evidence>
<dbReference type="GO" id="GO:0006886">
    <property type="term" value="P:intracellular protein transport"/>
    <property type="evidence" value="ECO:0007669"/>
    <property type="project" value="InterPro"/>
</dbReference>
<dbReference type="RefSeq" id="XP_035323454.1">
    <property type="nucleotide sequence ID" value="XM_035467442.1"/>
</dbReference>
<reference evidence="11" key="1">
    <citation type="submission" date="2020-03" db="EMBL/GenBank/DDBJ databases">
        <title>Site-based positive gene gene selection in Geosmithia morbida across the United States reveals a broad range of putative effectors and factors for local host and environmental adapation.</title>
        <authorList>
            <person name="Onufrak A."/>
            <person name="Murdoch R.W."/>
            <person name="Gazis R."/>
            <person name="Huff M."/>
            <person name="Staton M."/>
            <person name="Klingeman W."/>
            <person name="Hadziabdic D."/>
        </authorList>
    </citation>
    <scope>NUCLEOTIDE SEQUENCE</scope>
    <source>
        <strain evidence="11">1262</strain>
    </source>
</reference>
<dbReference type="GO" id="GO:0006605">
    <property type="term" value="P:protein targeting"/>
    <property type="evidence" value="ECO:0007669"/>
    <property type="project" value="InterPro"/>
</dbReference>
<evidence type="ECO:0000256" key="10">
    <source>
        <dbReference type="SAM" id="Phobius"/>
    </source>
</evidence>
<evidence type="ECO:0000256" key="7">
    <source>
        <dbReference type="ARBA" id="ARBA00022989"/>
    </source>
</evidence>
<keyword evidence="7 10" id="KW-1133">Transmembrane helix</keyword>
<dbReference type="GO" id="GO:0005789">
    <property type="term" value="C:endoplasmic reticulum membrane"/>
    <property type="evidence" value="ECO:0007669"/>
    <property type="project" value="UniProtKB-SubCell"/>
</dbReference>
<comment type="caution">
    <text evidence="11">The sequence shown here is derived from an EMBL/GenBank/DDBJ whole genome shotgun (WGS) entry which is preliminary data.</text>
</comment>
<evidence type="ECO:0000256" key="4">
    <source>
        <dbReference type="ARBA" id="ARBA00022692"/>
    </source>
</evidence>
<name>A0A9P5D3C8_9HYPO</name>
<keyword evidence="4 10" id="KW-0812">Transmembrane</keyword>
<comment type="subcellular location">
    <subcellularLocation>
        <location evidence="1">Endoplasmic reticulum membrane</location>
        <topology evidence="1">Single-pass membrane protein</topology>
    </subcellularLocation>
</comment>
<dbReference type="Gene3D" id="1.20.5.820">
    <property type="entry name" value="Preprotein translocase SecE subunit"/>
    <property type="match status" value="1"/>
</dbReference>